<dbReference type="Pfam" id="PF08327">
    <property type="entry name" value="AHSA1"/>
    <property type="match status" value="1"/>
</dbReference>
<evidence type="ECO:0000313" key="4">
    <source>
        <dbReference type="Proteomes" id="UP000294257"/>
    </source>
</evidence>
<name>A0A4Q7KLM7_9PSEU</name>
<dbReference type="OrthoDB" id="9815653at2"/>
<dbReference type="CDD" id="cd08893">
    <property type="entry name" value="SRPBCC_CalC_Aha1-like_GntR-HTH"/>
    <property type="match status" value="1"/>
</dbReference>
<comment type="caution">
    <text evidence="3">The sequence shown here is derived from an EMBL/GenBank/DDBJ whole genome shotgun (WGS) entry which is preliminary data.</text>
</comment>
<proteinExistence type="inferred from homology"/>
<sequence length="153" mass="17252">MTDQTYLYTLYIESTREKVWDALINPEFTRQYWNGRIVDSEWRLGAAVTVRHDYDDVIESVGEVLEYDPPHRLTYATAPHPDTGNPAPRTTVDYLLQPLGEHVVLLTVTHTGLDEQSLRGVSGGWPAILSNLKSLLETGRPLSMPAEVLAAYR</sequence>
<organism evidence="3 4">
    <name type="scientific">Herbihabitans rhizosphaerae</name>
    <dbReference type="NCBI Taxonomy" id="1872711"/>
    <lineage>
        <taxon>Bacteria</taxon>
        <taxon>Bacillati</taxon>
        <taxon>Actinomycetota</taxon>
        <taxon>Actinomycetes</taxon>
        <taxon>Pseudonocardiales</taxon>
        <taxon>Pseudonocardiaceae</taxon>
        <taxon>Herbihabitans</taxon>
    </lineage>
</organism>
<feature type="domain" description="Activator of Hsp90 ATPase homologue 1/2-like C-terminal" evidence="2">
    <location>
        <begin position="15"/>
        <end position="137"/>
    </location>
</feature>
<evidence type="ECO:0000313" key="3">
    <source>
        <dbReference type="EMBL" id="RZS37167.1"/>
    </source>
</evidence>
<accession>A0A4Q7KLM7</accession>
<comment type="similarity">
    <text evidence="1">Belongs to the AHA1 family.</text>
</comment>
<keyword evidence="4" id="KW-1185">Reference proteome</keyword>
<evidence type="ECO:0000256" key="1">
    <source>
        <dbReference type="ARBA" id="ARBA00006817"/>
    </source>
</evidence>
<dbReference type="InterPro" id="IPR023393">
    <property type="entry name" value="START-like_dom_sf"/>
</dbReference>
<dbReference type="RefSeq" id="WP_130345743.1">
    <property type="nucleotide sequence ID" value="NZ_SGWQ01000006.1"/>
</dbReference>
<protein>
    <submittedName>
        <fullName evidence="3">Uncharacterized protein YndB with AHSA1/START domain</fullName>
    </submittedName>
</protein>
<evidence type="ECO:0000259" key="2">
    <source>
        <dbReference type="Pfam" id="PF08327"/>
    </source>
</evidence>
<dbReference type="Proteomes" id="UP000294257">
    <property type="component" value="Unassembled WGS sequence"/>
</dbReference>
<dbReference type="Gene3D" id="3.30.530.20">
    <property type="match status" value="1"/>
</dbReference>
<dbReference type="SUPFAM" id="SSF55961">
    <property type="entry name" value="Bet v1-like"/>
    <property type="match status" value="1"/>
</dbReference>
<gene>
    <name evidence="3" type="ORF">EV193_106405</name>
</gene>
<dbReference type="InterPro" id="IPR013538">
    <property type="entry name" value="ASHA1/2-like_C"/>
</dbReference>
<dbReference type="AlphaFoldDB" id="A0A4Q7KLM7"/>
<reference evidence="3 4" key="1">
    <citation type="submission" date="2019-02" db="EMBL/GenBank/DDBJ databases">
        <title>Genomic Encyclopedia of Type Strains, Phase IV (KMG-IV): sequencing the most valuable type-strain genomes for metagenomic binning, comparative biology and taxonomic classification.</title>
        <authorList>
            <person name="Goeker M."/>
        </authorList>
    </citation>
    <scope>NUCLEOTIDE SEQUENCE [LARGE SCALE GENOMIC DNA]</scope>
    <source>
        <strain evidence="3 4">DSM 101727</strain>
    </source>
</reference>
<dbReference type="EMBL" id="SGWQ01000006">
    <property type="protein sequence ID" value="RZS37167.1"/>
    <property type="molecule type" value="Genomic_DNA"/>
</dbReference>